<comment type="similarity">
    <text evidence="3">Belongs to the major facilitator superfamily. TCR/Tet family.</text>
</comment>
<dbReference type="InterPro" id="IPR020846">
    <property type="entry name" value="MFS_dom"/>
</dbReference>
<evidence type="ECO:0000256" key="4">
    <source>
        <dbReference type="ARBA" id="ARBA00022448"/>
    </source>
</evidence>
<keyword evidence="4" id="KW-0813">Transport</keyword>
<sequence>MTRDNSVQTPGNRLTDKTVMTPTAAPRRTILLLLTALSVLPVNIYLPALPNIAATFQADFALVNLSIAGYAIINAVTEIIAGAMSDRYGRRPVALIAVSIFIVASIGCALAPNIGVFLLFRVMQASIAACFCVALVVIKETAGDRQAANRIGYAAMGWAIAPMLGPSFGGLLDEAFGWRAIFVALALLGAAILAISMRELKETAGHASRPRGNYFASYRQLLSSSRFWAYTLCMACSTGTLYIFLGGASLAVGSSLGGSSAKLGFFMGMVPAGFILGSYLAARLSGKSLSTTLVIARLSTCMGLLLGLVLSISGVTHVLAFFGPCMFIGIGNGLTFPAANLGVMSVRANLAGTAAGLAAAMSIAGGALIASIAGLFLREAGAGSTLFAMLLTSASLALSAALFAAFFDRRRASRVPHGEPAESGSGG</sequence>
<dbReference type="PANTHER" id="PTHR42718:SF9">
    <property type="entry name" value="MAJOR FACILITATOR SUPERFAMILY MULTIDRUG TRANSPORTER MFSC"/>
    <property type="match status" value="1"/>
</dbReference>
<evidence type="ECO:0000313" key="12">
    <source>
        <dbReference type="Proteomes" id="UP000523431"/>
    </source>
</evidence>
<feature type="transmembrane region" description="Helical" evidence="8">
    <location>
        <begin position="118"/>
        <end position="138"/>
    </location>
</feature>
<evidence type="ECO:0000313" key="13">
    <source>
        <dbReference type="Proteomes" id="UP000557344"/>
    </source>
</evidence>
<dbReference type="Pfam" id="PF07690">
    <property type="entry name" value="MFS_1"/>
    <property type="match status" value="1"/>
</dbReference>
<feature type="transmembrane region" description="Helical" evidence="8">
    <location>
        <begin position="175"/>
        <end position="195"/>
    </location>
</feature>
<dbReference type="PROSITE" id="PS50850">
    <property type="entry name" value="MFS"/>
    <property type="match status" value="1"/>
</dbReference>
<dbReference type="InterPro" id="IPR001958">
    <property type="entry name" value="Tet-R_TetA/multi-R_MdtG-like"/>
</dbReference>
<evidence type="ECO:0000256" key="2">
    <source>
        <dbReference type="ARBA" id="ARBA00004141"/>
    </source>
</evidence>
<dbReference type="EMBL" id="JACIHU010000001">
    <property type="protein sequence ID" value="MBB4478010.1"/>
    <property type="molecule type" value="Genomic_DNA"/>
</dbReference>
<evidence type="ECO:0000256" key="1">
    <source>
        <dbReference type="ARBA" id="ARBA00003279"/>
    </source>
</evidence>
<feature type="transmembrane region" description="Helical" evidence="8">
    <location>
        <begin position="30"/>
        <end position="48"/>
    </location>
</feature>
<accession>A0A7W6ZDJ4</accession>
<comment type="subcellular location">
    <subcellularLocation>
        <location evidence="2">Membrane</location>
        <topology evidence="2">Multi-pass membrane protein</topology>
    </subcellularLocation>
</comment>
<dbReference type="RefSeq" id="WP_183837706.1">
    <property type="nucleotide sequence ID" value="NZ_JACIHU010000001.1"/>
</dbReference>
<feature type="transmembrane region" description="Helical" evidence="8">
    <location>
        <begin position="321"/>
        <end position="343"/>
    </location>
</feature>
<dbReference type="Gene3D" id="1.20.1720.10">
    <property type="entry name" value="Multidrug resistance protein D"/>
    <property type="match status" value="1"/>
</dbReference>
<protein>
    <submittedName>
        <fullName evidence="11">Multidrug resistance protein</fullName>
    </submittedName>
</protein>
<dbReference type="Proteomes" id="UP000557344">
    <property type="component" value="Unassembled WGS sequence"/>
</dbReference>
<feature type="transmembrane region" description="Helical" evidence="8">
    <location>
        <begin position="355"/>
        <end position="377"/>
    </location>
</feature>
<dbReference type="InterPro" id="IPR011701">
    <property type="entry name" value="MFS"/>
</dbReference>
<keyword evidence="5 8" id="KW-0812">Transmembrane</keyword>
<dbReference type="PRINTS" id="PR01035">
    <property type="entry name" value="TCRTETA"/>
</dbReference>
<gene>
    <name evidence="10" type="ORF">GGE46_000551</name>
    <name evidence="11" type="ORF">GGE57_000551</name>
</gene>
<proteinExistence type="inferred from homology"/>
<feature type="transmembrane region" description="Helical" evidence="8">
    <location>
        <begin position="383"/>
        <end position="407"/>
    </location>
</feature>
<evidence type="ECO:0000259" key="9">
    <source>
        <dbReference type="PROSITE" id="PS50850"/>
    </source>
</evidence>
<evidence type="ECO:0000256" key="6">
    <source>
        <dbReference type="ARBA" id="ARBA00022989"/>
    </source>
</evidence>
<comment type="caution">
    <text evidence="11">The sequence shown here is derived from an EMBL/GenBank/DDBJ whole genome shotgun (WGS) entry which is preliminary data.</text>
</comment>
<name>A0A7W6ZDJ4_RHIET</name>
<feature type="domain" description="Major facilitator superfamily (MFS) profile" evidence="9">
    <location>
        <begin position="27"/>
        <end position="412"/>
    </location>
</feature>
<dbReference type="SUPFAM" id="SSF103473">
    <property type="entry name" value="MFS general substrate transporter"/>
    <property type="match status" value="1"/>
</dbReference>
<dbReference type="EMBL" id="JACIID010000001">
    <property type="protein sequence ID" value="MBB4533842.1"/>
    <property type="molecule type" value="Genomic_DNA"/>
</dbReference>
<evidence type="ECO:0000256" key="8">
    <source>
        <dbReference type="SAM" id="Phobius"/>
    </source>
</evidence>
<dbReference type="PANTHER" id="PTHR42718">
    <property type="entry name" value="MAJOR FACILITATOR SUPERFAMILY MULTIDRUG TRANSPORTER MFSC"/>
    <property type="match status" value="1"/>
</dbReference>
<feature type="transmembrane region" description="Helical" evidence="8">
    <location>
        <begin position="150"/>
        <end position="169"/>
    </location>
</feature>
<feature type="transmembrane region" description="Helical" evidence="8">
    <location>
        <begin position="93"/>
        <end position="112"/>
    </location>
</feature>
<feature type="transmembrane region" description="Helical" evidence="8">
    <location>
        <begin position="294"/>
        <end position="315"/>
    </location>
</feature>
<keyword evidence="6 8" id="KW-1133">Transmembrane helix</keyword>
<organism evidence="11 12">
    <name type="scientific">Rhizobium etli</name>
    <dbReference type="NCBI Taxonomy" id="29449"/>
    <lineage>
        <taxon>Bacteria</taxon>
        <taxon>Pseudomonadati</taxon>
        <taxon>Pseudomonadota</taxon>
        <taxon>Alphaproteobacteria</taxon>
        <taxon>Hyphomicrobiales</taxon>
        <taxon>Rhizobiaceae</taxon>
        <taxon>Rhizobium/Agrobacterium group</taxon>
        <taxon>Rhizobium</taxon>
    </lineage>
</organism>
<dbReference type="InterPro" id="IPR036259">
    <property type="entry name" value="MFS_trans_sf"/>
</dbReference>
<dbReference type="GO" id="GO:0022857">
    <property type="term" value="F:transmembrane transporter activity"/>
    <property type="evidence" value="ECO:0007669"/>
    <property type="project" value="InterPro"/>
</dbReference>
<dbReference type="Proteomes" id="UP000523431">
    <property type="component" value="Unassembled WGS sequence"/>
</dbReference>
<evidence type="ECO:0000256" key="5">
    <source>
        <dbReference type="ARBA" id="ARBA00022692"/>
    </source>
</evidence>
<dbReference type="AlphaFoldDB" id="A0A7W6ZDJ4"/>
<feature type="transmembrane region" description="Helical" evidence="8">
    <location>
        <begin position="227"/>
        <end position="251"/>
    </location>
</feature>
<reference evidence="12 13" key="1">
    <citation type="submission" date="2020-08" db="EMBL/GenBank/DDBJ databases">
        <title>Genomic Encyclopedia of Type Strains, Phase IV (KMG-V): Genome sequencing to study the core and pangenomes of soil and plant-associated prokaryotes.</title>
        <authorList>
            <person name="Whitman W."/>
        </authorList>
    </citation>
    <scope>NUCLEOTIDE SEQUENCE [LARGE SCALE GENOMIC DNA]</scope>
    <source>
        <strain evidence="10 13">SEMIA 471</strain>
        <strain evidence="11 12">SEMIA 489</strain>
    </source>
</reference>
<dbReference type="InterPro" id="IPR005829">
    <property type="entry name" value="Sugar_transporter_CS"/>
</dbReference>
<keyword evidence="7 8" id="KW-0472">Membrane</keyword>
<dbReference type="PROSITE" id="PS00216">
    <property type="entry name" value="SUGAR_TRANSPORT_1"/>
    <property type="match status" value="1"/>
</dbReference>
<feature type="transmembrane region" description="Helical" evidence="8">
    <location>
        <begin position="60"/>
        <end position="81"/>
    </location>
</feature>
<dbReference type="GO" id="GO:0016020">
    <property type="term" value="C:membrane"/>
    <property type="evidence" value="ECO:0007669"/>
    <property type="project" value="UniProtKB-SubCell"/>
</dbReference>
<evidence type="ECO:0000256" key="7">
    <source>
        <dbReference type="ARBA" id="ARBA00023136"/>
    </source>
</evidence>
<comment type="function">
    <text evidence="1">Resistance to tetracycline by an active tetracycline efflux. This is an energy-dependent process that decreases the accumulation of the antibiotic in whole cells. This protein functions as a metal-tetracycline/H(+) antiporter.</text>
</comment>
<evidence type="ECO:0000256" key="3">
    <source>
        <dbReference type="ARBA" id="ARBA00007520"/>
    </source>
</evidence>
<evidence type="ECO:0000313" key="11">
    <source>
        <dbReference type="EMBL" id="MBB4533842.1"/>
    </source>
</evidence>
<evidence type="ECO:0000313" key="10">
    <source>
        <dbReference type="EMBL" id="MBB4478010.1"/>
    </source>
</evidence>
<feature type="transmembrane region" description="Helical" evidence="8">
    <location>
        <begin position="263"/>
        <end position="282"/>
    </location>
</feature>